<dbReference type="EMBL" id="JAMSHT010000001">
    <property type="protein sequence ID" value="MCM8558198.1"/>
    <property type="molecule type" value="Genomic_DNA"/>
</dbReference>
<dbReference type="InterPro" id="IPR010055">
    <property type="entry name" value="T2SS_protein-GspJ"/>
</dbReference>
<dbReference type="GO" id="GO:0015627">
    <property type="term" value="C:type II protein secretion system complex"/>
    <property type="evidence" value="ECO:0007669"/>
    <property type="project" value="InterPro"/>
</dbReference>
<keyword evidence="7" id="KW-0812">Transmembrane</keyword>
<dbReference type="NCBIfam" id="TIGR02532">
    <property type="entry name" value="IV_pilin_GFxxxE"/>
    <property type="match status" value="1"/>
</dbReference>
<keyword evidence="5" id="KW-0488">Methylation</keyword>
<name>A0A9X2EHM0_9SPHN</name>
<keyword evidence="6" id="KW-0997">Cell inner membrane</keyword>
<proteinExistence type="inferred from homology"/>
<comment type="subcellular location">
    <subcellularLocation>
        <location evidence="1">Cell inner membrane</location>
        <topology evidence="1">Single-pass membrane protein</topology>
    </subcellularLocation>
</comment>
<keyword evidence="4" id="KW-1003">Cell membrane</keyword>
<evidence type="ECO:0000256" key="6">
    <source>
        <dbReference type="ARBA" id="ARBA00022519"/>
    </source>
</evidence>
<protein>
    <recommendedName>
        <fullName evidence="3">Type II secretion system protein J</fullName>
    </recommendedName>
</protein>
<keyword evidence="8" id="KW-1133">Transmembrane helix</keyword>
<dbReference type="GO" id="GO:0015628">
    <property type="term" value="P:protein secretion by the type II secretion system"/>
    <property type="evidence" value="ECO:0007669"/>
    <property type="project" value="InterPro"/>
</dbReference>
<dbReference type="InterPro" id="IPR012902">
    <property type="entry name" value="N_methyl_site"/>
</dbReference>
<evidence type="ECO:0000256" key="3">
    <source>
        <dbReference type="ARBA" id="ARBA00021539"/>
    </source>
</evidence>
<dbReference type="Pfam" id="PF07963">
    <property type="entry name" value="N_methyl"/>
    <property type="match status" value="1"/>
</dbReference>
<evidence type="ECO:0000256" key="9">
    <source>
        <dbReference type="ARBA" id="ARBA00023136"/>
    </source>
</evidence>
<sequence length="206" mass="21992">MRKNGFTLIEMLVGLSIFALLASAGVGLLRASADTQAVVDRSLAEQAEVERIALLLDADLSQVALRPRRDANGGDRPAFTGDPNGMDFVRAGVVALDAAPTSDLRRIGWTVENGRLVRLTFDAVDGPADRLPEAVLMEDVSGFSLAYRNLSGGWSATWPDGSGEALPRAVRLTLASTRQPQTEFIVALPPLVGFDRDTDSEVEAAE</sequence>
<dbReference type="Gene3D" id="3.10.610.10">
    <property type="entry name" value="GSPII I/J protein-like"/>
    <property type="match status" value="1"/>
</dbReference>
<evidence type="ECO:0000313" key="11">
    <source>
        <dbReference type="Proteomes" id="UP001155128"/>
    </source>
</evidence>
<dbReference type="InterPro" id="IPR051621">
    <property type="entry name" value="T2SS_protein_J"/>
</dbReference>
<reference evidence="10" key="1">
    <citation type="submission" date="2022-06" db="EMBL/GenBank/DDBJ databases">
        <title>Sphingomicrobium sedimins sp. nov., a marine bacterium isolated from tidal flat.</title>
        <authorList>
            <person name="Kim C.-H."/>
            <person name="Yoo Y."/>
            <person name="Kim J.-J."/>
        </authorList>
    </citation>
    <scope>NUCLEOTIDE SEQUENCE</scope>
    <source>
        <strain evidence="10">GRR-S6-50</strain>
    </source>
</reference>
<dbReference type="GO" id="GO:0005886">
    <property type="term" value="C:plasma membrane"/>
    <property type="evidence" value="ECO:0007669"/>
    <property type="project" value="UniProtKB-SubCell"/>
</dbReference>
<evidence type="ECO:0000256" key="5">
    <source>
        <dbReference type="ARBA" id="ARBA00022481"/>
    </source>
</evidence>
<evidence type="ECO:0000256" key="2">
    <source>
        <dbReference type="ARBA" id="ARBA00011084"/>
    </source>
</evidence>
<gene>
    <name evidence="10" type="primary">gspJ</name>
    <name evidence="10" type="ORF">NDO55_10230</name>
</gene>
<evidence type="ECO:0000256" key="1">
    <source>
        <dbReference type="ARBA" id="ARBA00004377"/>
    </source>
</evidence>
<accession>A0A9X2EHM0</accession>
<dbReference type="NCBIfam" id="TIGR01711">
    <property type="entry name" value="gspJ"/>
    <property type="match status" value="1"/>
</dbReference>
<dbReference type="Proteomes" id="UP001155128">
    <property type="component" value="Unassembled WGS sequence"/>
</dbReference>
<dbReference type="InterPro" id="IPR045584">
    <property type="entry name" value="Pilin-like"/>
</dbReference>
<comment type="similarity">
    <text evidence="2">Belongs to the GSP J family.</text>
</comment>
<keyword evidence="9" id="KW-0472">Membrane</keyword>
<organism evidence="10 11">
    <name type="scientific">Sphingomicrobium sediminis</name>
    <dbReference type="NCBI Taxonomy" id="2950949"/>
    <lineage>
        <taxon>Bacteria</taxon>
        <taxon>Pseudomonadati</taxon>
        <taxon>Pseudomonadota</taxon>
        <taxon>Alphaproteobacteria</taxon>
        <taxon>Sphingomonadales</taxon>
        <taxon>Sphingomonadaceae</taxon>
        <taxon>Sphingomicrobium</taxon>
    </lineage>
</organism>
<evidence type="ECO:0000256" key="8">
    <source>
        <dbReference type="ARBA" id="ARBA00022989"/>
    </source>
</evidence>
<keyword evidence="11" id="KW-1185">Reference proteome</keyword>
<dbReference type="RefSeq" id="WP_252114926.1">
    <property type="nucleotide sequence ID" value="NZ_JAMSHT010000001.1"/>
</dbReference>
<dbReference type="Pfam" id="PF11612">
    <property type="entry name" value="T2SSJ"/>
    <property type="match status" value="1"/>
</dbReference>
<evidence type="ECO:0000313" key="10">
    <source>
        <dbReference type="EMBL" id="MCM8558198.1"/>
    </source>
</evidence>
<dbReference type="PANTHER" id="PTHR39583">
    <property type="entry name" value="TYPE II SECRETION SYSTEM PROTEIN J-RELATED"/>
    <property type="match status" value="1"/>
</dbReference>
<dbReference type="AlphaFoldDB" id="A0A9X2EHM0"/>
<dbReference type="SUPFAM" id="SSF54523">
    <property type="entry name" value="Pili subunits"/>
    <property type="match status" value="1"/>
</dbReference>
<comment type="caution">
    <text evidence="10">The sequence shown here is derived from an EMBL/GenBank/DDBJ whole genome shotgun (WGS) entry which is preliminary data.</text>
</comment>
<evidence type="ECO:0000256" key="7">
    <source>
        <dbReference type="ARBA" id="ARBA00022692"/>
    </source>
</evidence>
<dbReference type="PANTHER" id="PTHR39583:SF2">
    <property type="entry name" value="TYPE II SECRETION SYSTEM PROTEIN J"/>
    <property type="match status" value="1"/>
</dbReference>
<evidence type="ECO:0000256" key="4">
    <source>
        <dbReference type="ARBA" id="ARBA00022475"/>
    </source>
</evidence>